<proteinExistence type="predicted"/>
<feature type="region of interest" description="Disordered" evidence="1">
    <location>
        <begin position="1"/>
        <end position="92"/>
    </location>
</feature>
<keyword evidence="3" id="KW-1185">Reference proteome</keyword>
<comment type="caution">
    <text evidence="2">The sequence shown here is derived from an EMBL/GenBank/DDBJ whole genome shotgun (WGS) entry which is preliminary data.</text>
</comment>
<organism evidence="2 3">
    <name type="scientific">Plantactinospora mayteni</name>
    <dbReference type="NCBI Taxonomy" id="566021"/>
    <lineage>
        <taxon>Bacteria</taxon>
        <taxon>Bacillati</taxon>
        <taxon>Actinomycetota</taxon>
        <taxon>Actinomycetes</taxon>
        <taxon>Micromonosporales</taxon>
        <taxon>Micromonosporaceae</taxon>
        <taxon>Plantactinospora</taxon>
    </lineage>
</organism>
<accession>A0ABQ4F094</accession>
<dbReference type="Proteomes" id="UP000621500">
    <property type="component" value="Unassembled WGS sequence"/>
</dbReference>
<name>A0ABQ4F094_9ACTN</name>
<evidence type="ECO:0000313" key="3">
    <source>
        <dbReference type="Proteomes" id="UP000621500"/>
    </source>
</evidence>
<evidence type="ECO:0000313" key="2">
    <source>
        <dbReference type="EMBL" id="GIH00324.1"/>
    </source>
</evidence>
<sequence length="92" mass="10263">MSDSPERRGTQDGDGRIQDSRGKGSSNRPYNPNRDLTRQNESKSSTRPPNTTTGREHDGTTRKTQVVRGRVIDPQQRRTDPGQSGKDREAGQ</sequence>
<gene>
    <name evidence="2" type="ORF">Pma05_68960</name>
</gene>
<reference evidence="2 3" key="1">
    <citation type="submission" date="2021-01" db="EMBL/GenBank/DDBJ databases">
        <title>Whole genome shotgun sequence of Plantactinospora mayteni NBRC 109088.</title>
        <authorList>
            <person name="Komaki H."/>
            <person name="Tamura T."/>
        </authorList>
    </citation>
    <scope>NUCLEOTIDE SEQUENCE [LARGE SCALE GENOMIC DNA]</scope>
    <source>
        <strain evidence="2 3">NBRC 109088</strain>
    </source>
</reference>
<dbReference type="EMBL" id="BONX01000052">
    <property type="protein sequence ID" value="GIH00324.1"/>
    <property type="molecule type" value="Genomic_DNA"/>
</dbReference>
<feature type="compositionally biased region" description="Polar residues" evidence="1">
    <location>
        <begin position="42"/>
        <end position="53"/>
    </location>
</feature>
<feature type="compositionally biased region" description="Basic and acidic residues" evidence="1">
    <location>
        <begin position="1"/>
        <end position="22"/>
    </location>
</feature>
<evidence type="ECO:0000256" key="1">
    <source>
        <dbReference type="SAM" id="MobiDB-lite"/>
    </source>
</evidence>
<feature type="compositionally biased region" description="Basic and acidic residues" evidence="1">
    <location>
        <begin position="75"/>
        <end position="92"/>
    </location>
</feature>
<protein>
    <submittedName>
        <fullName evidence="2">Uncharacterized protein</fullName>
    </submittedName>
</protein>